<evidence type="ECO:0000256" key="3">
    <source>
        <dbReference type="ARBA" id="ARBA00022801"/>
    </source>
</evidence>
<feature type="compositionally biased region" description="Low complexity" evidence="4">
    <location>
        <begin position="432"/>
        <end position="443"/>
    </location>
</feature>
<dbReference type="RefSeq" id="WP_092557836.1">
    <property type="nucleotide sequence ID" value="NZ_FNPZ01000007.1"/>
</dbReference>
<dbReference type="AlphaFoldDB" id="A0A1H3TPA9"/>
<keyword evidence="7" id="KW-1185">Reference proteome</keyword>
<dbReference type="InterPro" id="IPR009003">
    <property type="entry name" value="Peptidase_S1_PA"/>
</dbReference>
<dbReference type="Pfam" id="PF13365">
    <property type="entry name" value="Trypsin_2"/>
    <property type="match status" value="1"/>
</dbReference>
<dbReference type="InterPro" id="IPR001940">
    <property type="entry name" value="Peptidase_S1C"/>
</dbReference>
<evidence type="ECO:0000313" key="7">
    <source>
        <dbReference type="Proteomes" id="UP000198891"/>
    </source>
</evidence>
<dbReference type="InterPro" id="IPR001478">
    <property type="entry name" value="PDZ"/>
</dbReference>
<feature type="compositionally biased region" description="Low complexity" evidence="4">
    <location>
        <begin position="142"/>
        <end position="156"/>
    </location>
</feature>
<dbReference type="InterPro" id="IPR036034">
    <property type="entry name" value="PDZ_sf"/>
</dbReference>
<evidence type="ECO:0000256" key="2">
    <source>
        <dbReference type="ARBA" id="ARBA00022670"/>
    </source>
</evidence>
<dbReference type="Proteomes" id="UP000198891">
    <property type="component" value="Unassembled WGS sequence"/>
</dbReference>
<feature type="domain" description="PDZ" evidence="5">
    <location>
        <begin position="513"/>
        <end position="599"/>
    </location>
</feature>
<keyword evidence="3" id="KW-0378">Hydrolase</keyword>
<dbReference type="PRINTS" id="PR00834">
    <property type="entry name" value="PROTEASES2C"/>
</dbReference>
<feature type="compositionally biased region" description="Low complexity" evidence="4">
    <location>
        <begin position="83"/>
        <end position="129"/>
    </location>
</feature>
<gene>
    <name evidence="6" type="ORF">SAMN05216554_4371</name>
</gene>
<sequence>MSESTENPDGIPADNAGAAHDAQSSESTPEAQQPTVQQPEAGRPEAEQPVAPQPVAPTPATPEFSHRDDTTAVVPPIVPPVPTQSTPAQPTTAQPTLPQPTSVNPHLAGYPAPQAPGAAAPAPQSPYGQTAHNPAAPAHYGQAPQAAPTPQTAPTANYGNGSFGTPVAGTPPYGAVPDPNFNSAMYAASGAYTQAPATPVKKRRGGVALIAALAIGALIGGASGAGVTAWAVSQNSGSTSNTASSPTSITVNNPDNANLITAVAAKASPSVVTISVQSDQAAGTGSGVVLTDDGYIVTNTHVVTLDGATAKPEIKVQTNDGKLYSATVVGTDPVADLAVIKLTDASGLTPIEFGDSSKLNVGDVAIAIGAPLGLSGTVTNGIVSALNRSITVASSAAPDDTETNPSPDQGNGNGNQGPYDFWNFDLPGQGGQEQQQQQAPTQQSSISLSVIQTDAAINPGNSGGALLDSEGKLIGVNVAIASAGSSDSSGQSGNIGVGFSIPANLVQRVTDEIIKNGSATHGLLGATVGDASSEADSTTAGAIIQSVSSGGAAEKAGLQAGDVVTAFNGLPITDSIDLTAQVRTQPAGGTAKITFTRGGTSKTVDVTLGELAP</sequence>
<comment type="similarity">
    <text evidence="1">Belongs to the peptidase S1C family.</text>
</comment>
<proteinExistence type="inferred from homology"/>
<feature type="compositionally biased region" description="Pro residues" evidence="4">
    <location>
        <begin position="51"/>
        <end position="60"/>
    </location>
</feature>
<dbReference type="GO" id="GO:0004252">
    <property type="term" value="F:serine-type endopeptidase activity"/>
    <property type="evidence" value="ECO:0007669"/>
    <property type="project" value="InterPro"/>
</dbReference>
<dbReference type="PROSITE" id="PS50106">
    <property type="entry name" value="PDZ"/>
    <property type="match status" value="1"/>
</dbReference>
<name>A0A1H3TPA9_9MICO</name>
<dbReference type="SUPFAM" id="SSF50156">
    <property type="entry name" value="PDZ domain-like"/>
    <property type="match status" value="1"/>
</dbReference>
<evidence type="ECO:0000313" key="6">
    <source>
        <dbReference type="EMBL" id="SDZ52123.1"/>
    </source>
</evidence>
<dbReference type="Gene3D" id="2.40.10.10">
    <property type="entry name" value="Trypsin-like serine proteases"/>
    <property type="match status" value="2"/>
</dbReference>
<dbReference type="Gene3D" id="2.30.42.10">
    <property type="match status" value="1"/>
</dbReference>
<keyword evidence="2 6" id="KW-0645">Protease</keyword>
<dbReference type="OrthoDB" id="9758917at2"/>
<feature type="compositionally biased region" description="Polar residues" evidence="4">
    <location>
        <begin position="22"/>
        <end position="38"/>
    </location>
</feature>
<evidence type="ECO:0000259" key="5">
    <source>
        <dbReference type="PROSITE" id="PS50106"/>
    </source>
</evidence>
<dbReference type="InterPro" id="IPR043504">
    <property type="entry name" value="Peptidase_S1_PA_chymotrypsin"/>
</dbReference>
<evidence type="ECO:0000256" key="4">
    <source>
        <dbReference type="SAM" id="MobiDB-lite"/>
    </source>
</evidence>
<reference evidence="6 7" key="1">
    <citation type="submission" date="2016-10" db="EMBL/GenBank/DDBJ databases">
        <authorList>
            <person name="de Groot N.N."/>
        </authorList>
    </citation>
    <scope>NUCLEOTIDE SEQUENCE [LARGE SCALE GENOMIC DNA]</scope>
    <source>
        <strain evidence="6 7">CGMCC 4.3491</strain>
    </source>
</reference>
<feature type="region of interest" description="Disordered" evidence="4">
    <location>
        <begin position="394"/>
        <end position="445"/>
    </location>
</feature>
<dbReference type="EMBL" id="FNPZ01000007">
    <property type="protein sequence ID" value="SDZ52123.1"/>
    <property type="molecule type" value="Genomic_DNA"/>
</dbReference>
<organism evidence="6 7">
    <name type="scientific">Herbiconiux ginsengi</name>
    <dbReference type="NCBI Taxonomy" id="381665"/>
    <lineage>
        <taxon>Bacteria</taxon>
        <taxon>Bacillati</taxon>
        <taxon>Actinomycetota</taxon>
        <taxon>Actinomycetes</taxon>
        <taxon>Micrococcales</taxon>
        <taxon>Microbacteriaceae</taxon>
        <taxon>Herbiconiux</taxon>
    </lineage>
</organism>
<dbReference type="PANTHER" id="PTHR43343:SF3">
    <property type="entry name" value="PROTEASE DO-LIKE 8, CHLOROPLASTIC"/>
    <property type="match status" value="1"/>
</dbReference>
<feature type="region of interest" description="Disordered" evidence="4">
    <location>
        <begin position="1"/>
        <end position="163"/>
    </location>
</feature>
<dbReference type="GO" id="GO:0006508">
    <property type="term" value="P:proteolysis"/>
    <property type="evidence" value="ECO:0007669"/>
    <property type="project" value="UniProtKB-KW"/>
</dbReference>
<dbReference type="Pfam" id="PF13180">
    <property type="entry name" value="PDZ_2"/>
    <property type="match status" value="1"/>
</dbReference>
<dbReference type="STRING" id="381665.SAMN05216554_4371"/>
<dbReference type="PANTHER" id="PTHR43343">
    <property type="entry name" value="PEPTIDASE S12"/>
    <property type="match status" value="1"/>
</dbReference>
<dbReference type="SUPFAM" id="SSF50494">
    <property type="entry name" value="Trypsin-like serine proteases"/>
    <property type="match status" value="1"/>
</dbReference>
<dbReference type="SMART" id="SM00228">
    <property type="entry name" value="PDZ"/>
    <property type="match status" value="1"/>
</dbReference>
<evidence type="ECO:0000256" key="1">
    <source>
        <dbReference type="ARBA" id="ARBA00010541"/>
    </source>
</evidence>
<accession>A0A1H3TPA9</accession>
<dbReference type="InterPro" id="IPR051201">
    <property type="entry name" value="Chloro_Bact_Ser_Proteases"/>
</dbReference>
<protein>
    <submittedName>
        <fullName evidence="6">Putative serine protease PepD</fullName>
    </submittedName>
</protein>